<dbReference type="EMBL" id="JAERRB010000002">
    <property type="protein sequence ID" value="MBL0740888.1"/>
    <property type="molecule type" value="Genomic_DNA"/>
</dbReference>
<sequence length="90" mass="10294">MGKYKAGRIENDDELKDALAQALGLHCFYIGGHVIRDERGWRQNEKSIDYAWLAIVDRFGSGVGGVFSMKFMNSDFREHKNPEQLVRGVF</sequence>
<proteinExistence type="predicted"/>
<evidence type="ECO:0000313" key="2">
    <source>
        <dbReference type="Proteomes" id="UP000613030"/>
    </source>
</evidence>
<name>A0ABS1KNH6_9BACT</name>
<accession>A0ABS1KNH6</accession>
<dbReference type="Proteomes" id="UP000613030">
    <property type="component" value="Unassembled WGS sequence"/>
</dbReference>
<gene>
    <name evidence="1" type="ORF">JI741_06635</name>
</gene>
<comment type="caution">
    <text evidence="1">The sequence shown here is derived from an EMBL/GenBank/DDBJ whole genome shotgun (WGS) entry which is preliminary data.</text>
</comment>
<keyword evidence="2" id="KW-1185">Reference proteome</keyword>
<organism evidence="1 2">
    <name type="scientific">Chryseolinea lacunae</name>
    <dbReference type="NCBI Taxonomy" id="2801331"/>
    <lineage>
        <taxon>Bacteria</taxon>
        <taxon>Pseudomonadati</taxon>
        <taxon>Bacteroidota</taxon>
        <taxon>Cytophagia</taxon>
        <taxon>Cytophagales</taxon>
        <taxon>Fulvivirgaceae</taxon>
        <taxon>Chryseolinea</taxon>
    </lineage>
</organism>
<protein>
    <submittedName>
        <fullName evidence="1">Uncharacterized protein</fullName>
    </submittedName>
</protein>
<reference evidence="1 2" key="1">
    <citation type="submission" date="2021-01" db="EMBL/GenBank/DDBJ databases">
        <title>Chryseolinea sp. Jin1 Genome sequencing and assembly.</title>
        <authorList>
            <person name="Kim I."/>
        </authorList>
    </citation>
    <scope>NUCLEOTIDE SEQUENCE [LARGE SCALE GENOMIC DNA]</scope>
    <source>
        <strain evidence="1 2">Jin1</strain>
    </source>
</reference>
<evidence type="ECO:0000313" key="1">
    <source>
        <dbReference type="EMBL" id="MBL0740888.1"/>
    </source>
</evidence>
<dbReference type="RefSeq" id="WP_202008263.1">
    <property type="nucleotide sequence ID" value="NZ_JAERRB010000002.1"/>
</dbReference>